<keyword evidence="1" id="KW-0677">Repeat</keyword>
<feature type="repeat" description="TPR" evidence="4">
    <location>
        <begin position="227"/>
        <end position="260"/>
    </location>
</feature>
<gene>
    <name evidence="6" type="ORF">EB796_015927</name>
</gene>
<dbReference type="SMART" id="SM00028">
    <property type="entry name" value="TPR"/>
    <property type="match status" value="8"/>
</dbReference>
<dbReference type="Pfam" id="PF13432">
    <property type="entry name" value="TPR_16"/>
    <property type="match status" value="1"/>
</dbReference>
<evidence type="ECO:0000313" key="7">
    <source>
        <dbReference type="Proteomes" id="UP000593567"/>
    </source>
</evidence>
<dbReference type="InterPro" id="IPR011990">
    <property type="entry name" value="TPR-like_helical_dom_sf"/>
</dbReference>
<feature type="region of interest" description="Disordered" evidence="5">
    <location>
        <begin position="514"/>
        <end position="571"/>
    </location>
</feature>
<comment type="caution">
    <text evidence="6">The sequence shown here is derived from an EMBL/GenBank/DDBJ whole genome shotgun (WGS) entry which is preliminary data.</text>
</comment>
<dbReference type="Proteomes" id="UP000593567">
    <property type="component" value="Unassembled WGS sequence"/>
</dbReference>
<protein>
    <submittedName>
        <fullName evidence="6">BBS4</fullName>
    </submittedName>
</protein>
<evidence type="ECO:0000256" key="4">
    <source>
        <dbReference type="PROSITE-ProRule" id="PRU00339"/>
    </source>
</evidence>
<dbReference type="EMBL" id="VXIV02002437">
    <property type="protein sequence ID" value="KAF6025676.1"/>
    <property type="molecule type" value="Genomic_DNA"/>
</dbReference>
<accession>A0A7J7JJJ6</accession>
<dbReference type="OrthoDB" id="309339at2759"/>
<evidence type="ECO:0000256" key="5">
    <source>
        <dbReference type="SAM" id="MobiDB-lite"/>
    </source>
</evidence>
<proteinExistence type="inferred from homology"/>
<evidence type="ECO:0000313" key="6">
    <source>
        <dbReference type="EMBL" id="KAF6025676.1"/>
    </source>
</evidence>
<dbReference type="Pfam" id="PF14559">
    <property type="entry name" value="TPR_19"/>
    <property type="match status" value="1"/>
</dbReference>
<keyword evidence="7" id="KW-1185">Reference proteome</keyword>
<reference evidence="6" key="1">
    <citation type="submission" date="2020-06" db="EMBL/GenBank/DDBJ databases">
        <title>Draft genome of Bugula neritina, a colonial animal packing powerful symbionts and potential medicines.</title>
        <authorList>
            <person name="Rayko M."/>
        </authorList>
    </citation>
    <scope>NUCLEOTIDE SEQUENCE [LARGE SCALE GENOMIC DNA]</scope>
    <source>
        <strain evidence="6">Kwan_BN1</strain>
    </source>
</reference>
<dbReference type="Gene3D" id="1.25.40.10">
    <property type="entry name" value="Tetratricopeptide repeat domain"/>
    <property type="match status" value="3"/>
</dbReference>
<keyword evidence="2 4" id="KW-0802">TPR repeat</keyword>
<evidence type="ECO:0000256" key="2">
    <source>
        <dbReference type="ARBA" id="ARBA00022803"/>
    </source>
</evidence>
<dbReference type="PROSITE" id="PS50005">
    <property type="entry name" value="TPR"/>
    <property type="match status" value="3"/>
</dbReference>
<feature type="repeat" description="TPR" evidence="4">
    <location>
        <begin position="193"/>
        <end position="226"/>
    </location>
</feature>
<dbReference type="PANTHER" id="PTHR44186">
    <property type="match status" value="1"/>
</dbReference>
<evidence type="ECO:0000256" key="1">
    <source>
        <dbReference type="ARBA" id="ARBA00022737"/>
    </source>
</evidence>
<sequence>MEKENQQNEEQTVMNALESLKEPPPQPVEAEATITAPTVTSLPKPPRAKKVPELPIIERRNWLIHLHYIQKDYERCMEIVNEQLAETGGMCEYAIYAKALMLRQDGKIQESLELFQTCSILNPNSCDNMKQVARSLFLLGRHRAAIDVYNEAATMKEQDWEVYHNQGVCYMYLNERNQAKTLLQKAIDCQKHELSYIMLGKCYIHEQDTRKAIEIFKQAVEFSPENPDLLATLGILYIEAGNYQKAFEHLGNAMTHDNQHIQSILAAGKLMQQFGEFDVALTKYRIGSRETPESAPMWNNIGMCFFGKKKFVAAIACLKRASYLSPFHWKILYNLGLAHLHMQQYASAFQFFSAAINFNNKHAPLYMLLAVALTHLDDKENARNAYEEAVRLSDTKELSIPLNYSIFLYKNGDKKGASKQFTTFEHRIKERKDRGDKDFDSQLIQVSLKLGPALQLGESLVWQSRPEAKTESVKPPPPPQHMAEPVVVPTEHQAPAAEELPSYDAVVATTRTSLPPIRASAPPLNAIEKAPAPPEDDLEQRLNEQEIASAPEPPSNDPSSASEKNSLALES</sequence>
<dbReference type="Pfam" id="PF13181">
    <property type="entry name" value="TPR_8"/>
    <property type="match status" value="2"/>
</dbReference>
<comment type="similarity">
    <text evidence="3">Belongs to the BBS4 family.</text>
</comment>
<feature type="region of interest" description="Disordered" evidence="5">
    <location>
        <begin position="465"/>
        <end position="484"/>
    </location>
</feature>
<name>A0A7J7JJJ6_BUGNE</name>
<dbReference type="PANTHER" id="PTHR44186:SF1">
    <property type="entry name" value="BARDET-BIEDL SYNDROME 4 PROTEIN"/>
    <property type="match status" value="1"/>
</dbReference>
<dbReference type="InterPro" id="IPR019734">
    <property type="entry name" value="TPR_rpt"/>
</dbReference>
<dbReference type="GO" id="GO:0036064">
    <property type="term" value="C:ciliary basal body"/>
    <property type="evidence" value="ECO:0007669"/>
    <property type="project" value="TreeGrafter"/>
</dbReference>
<evidence type="ECO:0000256" key="3">
    <source>
        <dbReference type="ARBA" id="ARBA00023778"/>
    </source>
</evidence>
<dbReference type="GO" id="GO:0061512">
    <property type="term" value="P:protein localization to cilium"/>
    <property type="evidence" value="ECO:0007669"/>
    <property type="project" value="TreeGrafter"/>
</dbReference>
<feature type="region of interest" description="Disordered" evidence="5">
    <location>
        <begin position="1"/>
        <end position="28"/>
    </location>
</feature>
<dbReference type="SUPFAM" id="SSF48452">
    <property type="entry name" value="TPR-like"/>
    <property type="match status" value="1"/>
</dbReference>
<feature type="repeat" description="TPR" evidence="4">
    <location>
        <begin position="329"/>
        <end position="362"/>
    </location>
</feature>
<dbReference type="GO" id="GO:0060271">
    <property type="term" value="P:cilium assembly"/>
    <property type="evidence" value="ECO:0007669"/>
    <property type="project" value="TreeGrafter"/>
</dbReference>
<dbReference type="FunFam" id="1.25.40.10:FF:000237">
    <property type="entry name" value="Bardet-Biedl syndrome 4 (Human)"/>
    <property type="match status" value="1"/>
</dbReference>
<dbReference type="AlphaFoldDB" id="A0A7J7JJJ6"/>
<organism evidence="6 7">
    <name type="scientific">Bugula neritina</name>
    <name type="common">Brown bryozoan</name>
    <name type="synonym">Sertularia neritina</name>
    <dbReference type="NCBI Taxonomy" id="10212"/>
    <lineage>
        <taxon>Eukaryota</taxon>
        <taxon>Metazoa</taxon>
        <taxon>Spiralia</taxon>
        <taxon>Lophotrochozoa</taxon>
        <taxon>Bryozoa</taxon>
        <taxon>Gymnolaemata</taxon>
        <taxon>Cheilostomatida</taxon>
        <taxon>Flustrina</taxon>
        <taxon>Buguloidea</taxon>
        <taxon>Bugulidae</taxon>
        <taxon>Bugula</taxon>
    </lineage>
</organism>